<dbReference type="GeneID" id="77946874"/>
<keyword evidence="1" id="KW-1133">Transmembrane helix</keyword>
<keyword evidence="1" id="KW-0812">Transmembrane</keyword>
<evidence type="ECO:0000256" key="1">
    <source>
        <dbReference type="SAM" id="Phobius"/>
    </source>
</evidence>
<name>A0A6G8R6I3_9CAUD</name>
<protein>
    <submittedName>
        <fullName evidence="2">Uncharacterized protein</fullName>
    </submittedName>
</protein>
<dbReference type="Proteomes" id="UP000501900">
    <property type="component" value="Genome"/>
</dbReference>
<keyword evidence="1" id="KW-0472">Membrane</keyword>
<feature type="transmembrane region" description="Helical" evidence="1">
    <location>
        <begin position="20"/>
        <end position="52"/>
    </location>
</feature>
<dbReference type="KEGG" id="vg:77946874"/>
<proteinExistence type="predicted"/>
<sequence length="85" mass="9709">MATVARSRNNKKLFTNLRRLANFLVLVGYYVLLNVDMTTGIVIRIVSALLVIPWMINNKVWDGVFVMTIMTSIDVHKLLYILLGL</sequence>
<accession>A0A6G8R6I3</accession>
<keyword evidence="3" id="KW-1185">Reference proteome</keyword>
<dbReference type="RefSeq" id="YP_010670664.1">
    <property type="nucleotide sequence ID" value="NC_070965.1"/>
</dbReference>
<feature type="transmembrane region" description="Helical" evidence="1">
    <location>
        <begin position="64"/>
        <end position="83"/>
    </location>
</feature>
<dbReference type="EMBL" id="MT162467">
    <property type="protein sequence ID" value="QIN96996.1"/>
    <property type="molecule type" value="Genomic_DNA"/>
</dbReference>
<evidence type="ECO:0000313" key="3">
    <source>
        <dbReference type="Proteomes" id="UP000501900"/>
    </source>
</evidence>
<organism evidence="2 3">
    <name type="scientific">Synechococcus phage S-H34</name>
    <dbReference type="NCBI Taxonomy" id="2718942"/>
    <lineage>
        <taxon>Viruses</taxon>
        <taxon>Duplodnaviria</taxon>
        <taxon>Heunggongvirae</taxon>
        <taxon>Uroviricota</taxon>
        <taxon>Caudoviricetes</taxon>
        <taxon>Pantevenvirales</taxon>
        <taxon>Kyanoviridae</taxon>
        <taxon>Makaravirus</taxon>
        <taxon>Makaravirus thirtyfour</taxon>
    </lineage>
</organism>
<reference evidence="2 3" key="1">
    <citation type="submission" date="2020-03" db="EMBL/GenBank/DDBJ databases">
        <title>The Isolation and Genome Sequence of a Novel Cyanophage S-H34 from the Huanghai Sea, China.</title>
        <authorList>
            <person name="Jiang T."/>
        </authorList>
    </citation>
    <scope>NUCLEOTIDE SEQUENCE [LARGE SCALE GENOMIC DNA]</scope>
</reference>
<evidence type="ECO:0000313" key="2">
    <source>
        <dbReference type="EMBL" id="QIN96996.1"/>
    </source>
</evidence>